<dbReference type="RefSeq" id="WP_013480146.1">
    <property type="nucleotide sequence ID" value="NC_014817.1"/>
</dbReference>
<evidence type="ECO:0000313" key="1">
    <source>
        <dbReference type="EMBL" id="ADU14322.1"/>
    </source>
</evidence>
<proteinExistence type="predicted"/>
<dbReference type="STRING" id="573065.Astex_2680"/>
<dbReference type="AlphaFoldDB" id="E8RS51"/>
<keyword evidence="2" id="KW-1185">Reference proteome</keyword>
<dbReference type="EMBL" id="CP002396">
    <property type="protein sequence ID" value="ADU14322.1"/>
    <property type="molecule type" value="Genomic_DNA"/>
</dbReference>
<sequence length="83" mass="9377">MDPRKDRLAILDKTRRQLRISKNKLTAVISMRERIALGAEVSACVSRLIELDDDVSGDNPVKAPPKTTRGSVPLLPKRGWWIR</sequence>
<evidence type="ECO:0000313" key="2">
    <source>
        <dbReference type="Proteomes" id="UP000001492"/>
    </source>
</evidence>
<accession>E8RS51</accession>
<protein>
    <submittedName>
        <fullName evidence="1">Uncharacterized protein</fullName>
    </submittedName>
</protein>
<dbReference type="HOGENOM" id="CLU_2535354_0_0_5"/>
<dbReference type="KEGG" id="aex:Astex_2680"/>
<organism evidence="1 2">
    <name type="scientific">Asticcacaulis excentricus (strain ATCC 15261 / DSM 4724 / KCTC 12464 / NCIMB 9791 / VKM B-1370 / CB 48)</name>
    <dbReference type="NCBI Taxonomy" id="573065"/>
    <lineage>
        <taxon>Bacteria</taxon>
        <taxon>Pseudomonadati</taxon>
        <taxon>Pseudomonadota</taxon>
        <taxon>Alphaproteobacteria</taxon>
        <taxon>Caulobacterales</taxon>
        <taxon>Caulobacteraceae</taxon>
        <taxon>Asticcacaulis</taxon>
    </lineage>
</organism>
<name>E8RS51_ASTEC</name>
<reference evidence="2" key="1">
    <citation type="submission" date="2010-12" db="EMBL/GenBank/DDBJ databases">
        <title>Complete sequence of chromosome 2 of Asticcacaulis excentricus CB 48.</title>
        <authorList>
            <consortium name="US DOE Joint Genome Institute"/>
            <person name="Lucas S."/>
            <person name="Copeland A."/>
            <person name="Lapidus A."/>
            <person name="Cheng J.-F."/>
            <person name="Bruce D."/>
            <person name="Goodwin L."/>
            <person name="Pitluck S."/>
            <person name="Teshima H."/>
            <person name="Davenport K."/>
            <person name="Detter J.C."/>
            <person name="Han C."/>
            <person name="Tapia R."/>
            <person name="Land M."/>
            <person name="Hauser L."/>
            <person name="Jeffries C."/>
            <person name="Kyrpides N."/>
            <person name="Ivanova N."/>
            <person name="Ovchinnikova G."/>
            <person name="Brun Y.V."/>
            <person name="Woyke T."/>
        </authorList>
    </citation>
    <scope>NUCLEOTIDE SEQUENCE [LARGE SCALE GENOMIC DNA]</scope>
    <source>
        <strain evidence="2">ATCC 15261 / DSM 4724 / KCTC 12464 / NCIMB 9791 / VKM B-1370 / CB 48</strain>
    </source>
</reference>
<dbReference type="Proteomes" id="UP000001492">
    <property type="component" value="Chromosome 2"/>
</dbReference>
<gene>
    <name evidence="1" type="ordered locus">Astex_2680</name>
</gene>